<organism evidence="2 3">
    <name type="scientific">Apiospora marii</name>
    <dbReference type="NCBI Taxonomy" id="335849"/>
    <lineage>
        <taxon>Eukaryota</taxon>
        <taxon>Fungi</taxon>
        <taxon>Dikarya</taxon>
        <taxon>Ascomycota</taxon>
        <taxon>Pezizomycotina</taxon>
        <taxon>Sordariomycetes</taxon>
        <taxon>Xylariomycetidae</taxon>
        <taxon>Amphisphaeriales</taxon>
        <taxon>Apiosporaceae</taxon>
        <taxon>Apiospora</taxon>
    </lineage>
</organism>
<reference evidence="2 3" key="1">
    <citation type="submission" date="2023-01" db="EMBL/GenBank/DDBJ databases">
        <title>Analysis of 21 Apiospora genomes using comparative genomics revels a genus with tremendous synthesis potential of carbohydrate active enzymes and secondary metabolites.</title>
        <authorList>
            <person name="Sorensen T."/>
        </authorList>
    </citation>
    <scope>NUCLEOTIDE SEQUENCE [LARGE SCALE GENOMIC DNA]</scope>
    <source>
        <strain evidence="2 3">CBS 20057</strain>
    </source>
</reference>
<feature type="compositionally biased region" description="Basic residues" evidence="1">
    <location>
        <begin position="60"/>
        <end position="72"/>
    </location>
</feature>
<comment type="caution">
    <text evidence="2">The sequence shown here is derived from an EMBL/GenBank/DDBJ whole genome shotgun (WGS) entry which is preliminary data.</text>
</comment>
<dbReference type="EMBL" id="JAQQWI010000007">
    <property type="protein sequence ID" value="KAK8026324.1"/>
    <property type="molecule type" value="Genomic_DNA"/>
</dbReference>
<accession>A0ABR1S525</accession>
<protein>
    <submittedName>
        <fullName evidence="2">Uncharacterized protein</fullName>
    </submittedName>
</protein>
<evidence type="ECO:0000256" key="1">
    <source>
        <dbReference type="SAM" id="MobiDB-lite"/>
    </source>
</evidence>
<proteinExistence type="predicted"/>
<evidence type="ECO:0000313" key="2">
    <source>
        <dbReference type="EMBL" id="KAK8026324.1"/>
    </source>
</evidence>
<sequence>MDLNELGRILSADRKPNGEYSSEAVSAITTLFIAGVPRHTIAAAFGTRRPATVNNIARRFIQRKTPKTKPRSGRPQTRAGRPQTRSSARQNEVR</sequence>
<evidence type="ECO:0000313" key="3">
    <source>
        <dbReference type="Proteomes" id="UP001396898"/>
    </source>
</evidence>
<keyword evidence="3" id="KW-1185">Reference proteome</keyword>
<gene>
    <name evidence="2" type="ORF">PG991_003380</name>
</gene>
<dbReference type="Proteomes" id="UP001396898">
    <property type="component" value="Unassembled WGS sequence"/>
</dbReference>
<feature type="compositionally biased region" description="Polar residues" evidence="1">
    <location>
        <begin position="83"/>
        <end position="94"/>
    </location>
</feature>
<name>A0ABR1S525_9PEZI</name>
<feature type="region of interest" description="Disordered" evidence="1">
    <location>
        <begin position="1"/>
        <end position="20"/>
    </location>
</feature>
<feature type="region of interest" description="Disordered" evidence="1">
    <location>
        <begin position="59"/>
        <end position="94"/>
    </location>
</feature>